<proteinExistence type="predicted"/>
<dbReference type="InterPro" id="IPR010730">
    <property type="entry name" value="HET"/>
</dbReference>
<dbReference type="OrthoDB" id="2727312at2759"/>
<dbReference type="Proteomes" id="UP000008064">
    <property type="component" value="Unassembled WGS sequence"/>
</dbReference>
<dbReference type="GeneID" id="18821037"/>
<protein>
    <recommendedName>
        <fullName evidence="1">Heterokaryon incompatibility domain-containing protein</fullName>
    </recommendedName>
</protein>
<gene>
    <name evidence="2" type="ORF">SERLADRAFT_477636</name>
</gene>
<dbReference type="EMBL" id="GL945441">
    <property type="protein sequence ID" value="EGO20248.1"/>
    <property type="molecule type" value="Genomic_DNA"/>
</dbReference>
<dbReference type="PANTHER" id="PTHR10622">
    <property type="entry name" value="HET DOMAIN-CONTAINING PROTEIN"/>
    <property type="match status" value="1"/>
</dbReference>
<accession>F8P9B9</accession>
<evidence type="ECO:0000259" key="1">
    <source>
        <dbReference type="Pfam" id="PF06985"/>
    </source>
</evidence>
<dbReference type="Pfam" id="PF06985">
    <property type="entry name" value="HET"/>
    <property type="match status" value="1"/>
</dbReference>
<dbReference type="HOGENOM" id="CLU_000288_138_0_1"/>
<feature type="domain" description="Heterokaryon incompatibility" evidence="1">
    <location>
        <begin position="73"/>
        <end position="164"/>
    </location>
</feature>
<sequence>MNPPENIRHMVDEYVHNHIPIYLLHLPDMKLVHRKTMKQYLSQWITEVATSYKGAQKVDDEIILAKIKTKLAYAILSHRWFSTGEVSFEDIQKNKIRNSSRSSGYIKLRRFCREAFHGFGCEWAWADTCCIDGHSSADLEESIRSMFSWYRNAKACIVYLGDVENPNYWQESVWFSRGWTLQELLAPKRMKFFMKDWTLLTTLLNDKDDDDILQTIRHVTG</sequence>
<feature type="non-terminal residue" evidence="2">
    <location>
        <position position="221"/>
    </location>
</feature>
<name>F8P9B9_SERL9</name>
<organism>
    <name type="scientific">Serpula lacrymans var. lacrymans (strain S7.9)</name>
    <name type="common">Dry rot fungus</name>
    <dbReference type="NCBI Taxonomy" id="578457"/>
    <lineage>
        <taxon>Eukaryota</taxon>
        <taxon>Fungi</taxon>
        <taxon>Dikarya</taxon>
        <taxon>Basidiomycota</taxon>
        <taxon>Agaricomycotina</taxon>
        <taxon>Agaricomycetes</taxon>
        <taxon>Agaricomycetidae</taxon>
        <taxon>Boletales</taxon>
        <taxon>Coniophorineae</taxon>
        <taxon>Serpulaceae</taxon>
        <taxon>Serpula</taxon>
    </lineage>
</organism>
<dbReference type="RefSeq" id="XP_007322993.1">
    <property type="nucleotide sequence ID" value="XM_007322931.1"/>
</dbReference>
<dbReference type="PANTHER" id="PTHR10622:SF10">
    <property type="entry name" value="HET DOMAIN-CONTAINING PROTEIN"/>
    <property type="match status" value="1"/>
</dbReference>
<dbReference type="KEGG" id="sla:SERLADRAFT_477636"/>
<reference evidence="2" key="1">
    <citation type="submission" date="2011-04" db="EMBL/GenBank/DDBJ databases">
        <title>Evolution of plant cell wall degrading machinery underlies the functional diversity of forest fungi.</title>
        <authorList>
            <consortium name="US DOE Joint Genome Institute (JGI-PGF)"/>
            <person name="Eastwood D.C."/>
            <person name="Floudas D."/>
            <person name="Binder M."/>
            <person name="Majcherczyk A."/>
            <person name="Schneider P."/>
            <person name="Aerts A."/>
            <person name="Asiegbu F.O."/>
            <person name="Baker S.E."/>
            <person name="Barry K."/>
            <person name="Bendiksby M."/>
            <person name="Blumentritt M."/>
            <person name="Coutinho P.M."/>
            <person name="Cullen D."/>
            <person name="Cullen D."/>
            <person name="Gathman A."/>
            <person name="Goodell B."/>
            <person name="Henrissat B."/>
            <person name="Ihrmark K."/>
            <person name="Kauserud H."/>
            <person name="Kohler A."/>
            <person name="LaButti K."/>
            <person name="Lapidus A."/>
            <person name="Lavin J.L."/>
            <person name="Lee Y.-H."/>
            <person name="Lindquist E."/>
            <person name="Lilly W."/>
            <person name="Lucas S."/>
            <person name="Morin E."/>
            <person name="Murat C."/>
            <person name="Oguiza J.A."/>
            <person name="Park J."/>
            <person name="Pisabarro A.G."/>
            <person name="Riley R."/>
            <person name="Rosling A."/>
            <person name="Salamov A."/>
            <person name="Schmidt O."/>
            <person name="Schmutz J."/>
            <person name="Skrede I."/>
            <person name="Stenlid J."/>
            <person name="Wiebenga A."/>
            <person name="Xie X."/>
            <person name="Kues U."/>
            <person name="Hibbett D.S."/>
            <person name="Hoffmeister D."/>
            <person name="Hogberg N."/>
            <person name="Martin F."/>
            <person name="Grigoriev I.V."/>
            <person name="Watkinson S.C."/>
        </authorList>
    </citation>
    <scope>NUCLEOTIDE SEQUENCE</scope>
    <source>
        <strain evidence="2">S7.9</strain>
    </source>
</reference>
<dbReference type="AlphaFoldDB" id="F8P9B9"/>
<evidence type="ECO:0000313" key="2">
    <source>
        <dbReference type="EMBL" id="EGO20248.1"/>
    </source>
</evidence>